<accession>A0A9P0JKU5</accession>
<name>A0A9P0JKU5_ACAOB</name>
<protein>
    <submittedName>
        <fullName evidence="2">Uncharacterized protein</fullName>
    </submittedName>
</protein>
<organism evidence="2 3">
    <name type="scientific">Acanthoscelides obtectus</name>
    <name type="common">Bean weevil</name>
    <name type="synonym">Bruchus obtectus</name>
    <dbReference type="NCBI Taxonomy" id="200917"/>
    <lineage>
        <taxon>Eukaryota</taxon>
        <taxon>Metazoa</taxon>
        <taxon>Ecdysozoa</taxon>
        <taxon>Arthropoda</taxon>
        <taxon>Hexapoda</taxon>
        <taxon>Insecta</taxon>
        <taxon>Pterygota</taxon>
        <taxon>Neoptera</taxon>
        <taxon>Endopterygota</taxon>
        <taxon>Coleoptera</taxon>
        <taxon>Polyphaga</taxon>
        <taxon>Cucujiformia</taxon>
        <taxon>Chrysomeloidea</taxon>
        <taxon>Chrysomelidae</taxon>
        <taxon>Bruchinae</taxon>
        <taxon>Bruchini</taxon>
        <taxon>Acanthoscelides</taxon>
    </lineage>
</organism>
<feature type="region of interest" description="Disordered" evidence="1">
    <location>
        <begin position="1"/>
        <end position="22"/>
    </location>
</feature>
<dbReference type="EMBL" id="CAKOFQ010006660">
    <property type="protein sequence ID" value="CAH1955435.1"/>
    <property type="molecule type" value="Genomic_DNA"/>
</dbReference>
<evidence type="ECO:0000256" key="1">
    <source>
        <dbReference type="SAM" id="MobiDB-lite"/>
    </source>
</evidence>
<gene>
    <name evidence="2" type="ORF">ACAOBT_LOCUS1060</name>
</gene>
<dbReference type="AlphaFoldDB" id="A0A9P0JKU5"/>
<evidence type="ECO:0000313" key="2">
    <source>
        <dbReference type="EMBL" id="CAH1955435.1"/>
    </source>
</evidence>
<reference evidence="2" key="1">
    <citation type="submission" date="2022-03" db="EMBL/GenBank/DDBJ databases">
        <authorList>
            <person name="Sayadi A."/>
        </authorList>
    </citation>
    <scope>NUCLEOTIDE SEQUENCE</scope>
</reference>
<proteinExistence type="predicted"/>
<feature type="compositionally biased region" description="Basic and acidic residues" evidence="1">
    <location>
        <begin position="11"/>
        <end position="22"/>
    </location>
</feature>
<evidence type="ECO:0000313" key="3">
    <source>
        <dbReference type="Proteomes" id="UP001152888"/>
    </source>
</evidence>
<keyword evidence="3" id="KW-1185">Reference proteome</keyword>
<dbReference type="Proteomes" id="UP001152888">
    <property type="component" value="Unassembled WGS sequence"/>
</dbReference>
<sequence>MNSTVGAIVGDRARDYHSRSTRSDLEDFGLPLCGSTGPSRINEYLRYGLYKPTAERGKQSRVE</sequence>
<comment type="caution">
    <text evidence="2">The sequence shown here is derived from an EMBL/GenBank/DDBJ whole genome shotgun (WGS) entry which is preliminary data.</text>
</comment>